<dbReference type="GO" id="GO:0003677">
    <property type="term" value="F:DNA binding"/>
    <property type="evidence" value="ECO:0007669"/>
    <property type="project" value="UniProtKB-UniRule"/>
</dbReference>
<dbReference type="GO" id="GO:0015074">
    <property type="term" value="P:DNA integration"/>
    <property type="evidence" value="ECO:0007669"/>
    <property type="project" value="UniProtKB-KW"/>
</dbReference>
<sequence>MAKVRARPDNGKLFIDFRYQNKRCRELTALDDTGVNRKRLEKLAKRIDAEIAAGVFDYSKVFPNSKRAQQFQQPQAVGNTGDHQGDVETPDSPQLKEFAQTWFAENDLRWKRSYRKKLHDIWEKKLHPQFGEKKVSDISKPEILQFRAQLAKVRRGKEEGLSPSRINQIMNLLEQLLEEAADRFDFNTPFKGIKPLRIPRTQIDPFSLEEVQQFLATVPANWRPYWLVRFFTGMRTSEIDGLKWKYVDFERREIIVMETRVEGEEDTPKTDGSQRAIQMSDIVLQALEDQKAHTAELSEYVFCTRYGYPLTYRNVNNRVWYPTLAKAGLKRRNPYQTRHTAATLWLAAGESPEWIARQMGHANTKMLFTTYSRYVPNLTRQDGSAMDRLLKSRFDEQAWRAPE</sequence>
<dbReference type="EMBL" id="CP007268">
    <property type="protein sequence ID" value="AHK78914.1"/>
    <property type="molecule type" value="Genomic_DNA"/>
</dbReference>
<dbReference type="Pfam" id="PF14659">
    <property type="entry name" value="Phage_int_SAM_3"/>
    <property type="match status" value="1"/>
</dbReference>
<dbReference type="OrthoDB" id="5391994at2"/>
<dbReference type="Proteomes" id="UP000019442">
    <property type="component" value="Chromosome"/>
</dbReference>
<gene>
    <name evidence="8" type="ORF">M911_06825</name>
</gene>
<dbReference type="PANTHER" id="PTHR30349:SF36">
    <property type="entry name" value="PROPHAGE INTEGRASE INTR-RELATED"/>
    <property type="match status" value="1"/>
</dbReference>
<evidence type="ECO:0000259" key="6">
    <source>
        <dbReference type="PROSITE" id="PS51898"/>
    </source>
</evidence>
<protein>
    <submittedName>
        <fullName evidence="8">Integrase</fullName>
    </submittedName>
</protein>
<dbReference type="Gene3D" id="1.10.443.10">
    <property type="entry name" value="Intergrase catalytic core"/>
    <property type="match status" value="1"/>
</dbReference>
<feature type="region of interest" description="Disordered" evidence="5">
    <location>
        <begin position="67"/>
        <end position="92"/>
    </location>
</feature>
<keyword evidence="2 4" id="KW-0238">DNA-binding</keyword>
<evidence type="ECO:0000313" key="8">
    <source>
        <dbReference type="EMBL" id="AHK78914.1"/>
    </source>
</evidence>
<reference evidence="8 9" key="1">
    <citation type="journal article" date="2014" name="J Genomics">
        <title>Draft Genome Sequence of the Extremely Halophilic Phototrophic Purple Sulfur Bacterium Halorhodospira halochloris.</title>
        <authorList>
            <person name="Singh K.S."/>
            <person name="Kirksey J."/>
            <person name="Hoff W.D."/>
            <person name="Deole R."/>
        </authorList>
    </citation>
    <scope>NUCLEOTIDE SEQUENCE [LARGE SCALE GENOMIC DNA]</scope>
    <source>
        <strain evidence="8 9">A</strain>
    </source>
</reference>
<evidence type="ECO:0000256" key="5">
    <source>
        <dbReference type="SAM" id="MobiDB-lite"/>
    </source>
</evidence>
<name>W8KGI6_9GAMM</name>
<evidence type="ECO:0000256" key="1">
    <source>
        <dbReference type="ARBA" id="ARBA00022908"/>
    </source>
</evidence>
<evidence type="ECO:0000256" key="3">
    <source>
        <dbReference type="ARBA" id="ARBA00023172"/>
    </source>
</evidence>
<dbReference type="SUPFAM" id="SSF56349">
    <property type="entry name" value="DNA breaking-rejoining enzymes"/>
    <property type="match status" value="1"/>
</dbReference>
<accession>W8KGI6</accession>
<dbReference type="KEGG" id="hhc:M911_06825"/>
<evidence type="ECO:0000256" key="4">
    <source>
        <dbReference type="PROSITE-ProRule" id="PRU01248"/>
    </source>
</evidence>
<dbReference type="PROSITE" id="PS51898">
    <property type="entry name" value="TYR_RECOMBINASE"/>
    <property type="match status" value="1"/>
</dbReference>
<dbReference type="InterPro" id="IPR004107">
    <property type="entry name" value="Integrase_SAM-like_N"/>
</dbReference>
<dbReference type="InterPro" id="IPR010998">
    <property type="entry name" value="Integrase_recombinase_N"/>
</dbReference>
<dbReference type="PATRIC" id="fig|1354791.3.peg.1827"/>
<evidence type="ECO:0000313" key="9">
    <source>
        <dbReference type="Proteomes" id="UP000019442"/>
    </source>
</evidence>
<dbReference type="InterPro" id="IPR050090">
    <property type="entry name" value="Tyrosine_recombinase_XerCD"/>
</dbReference>
<evidence type="ECO:0000256" key="2">
    <source>
        <dbReference type="ARBA" id="ARBA00023125"/>
    </source>
</evidence>
<reference evidence="9" key="2">
    <citation type="submission" date="2014-02" db="EMBL/GenBank/DDBJ databases">
        <title>Draft Genome Sequence of extremely halophilic bacteria Halorhodospira halochloris.</title>
        <authorList>
            <person name="Singh K.S."/>
        </authorList>
    </citation>
    <scope>NUCLEOTIDE SEQUENCE [LARGE SCALE GENOMIC DNA]</scope>
    <source>
        <strain evidence="9">A</strain>
    </source>
</reference>
<dbReference type="InterPro" id="IPR011010">
    <property type="entry name" value="DNA_brk_join_enz"/>
</dbReference>
<evidence type="ECO:0000259" key="7">
    <source>
        <dbReference type="PROSITE" id="PS51900"/>
    </source>
</evidence>
<dbReference type="AlphaFoldDB" id="W8KGI6"/>
<feature type="compositionally biased region" description="Polar residues" evidence="5">
    <location>
        <begin position="67"/>
        <end position="82"/>
    </location>
</feature>
<dbReference type="CDD" id="cd01189">
    <property type="entry name" value="INT_ICEBs1_C_like"/>
    <property type="match status" value="1"/>
</dbReference>
<dbReference type="InterPro" id="IPR013762">
    <property type="entry name" value="Integrase-like_cat_sf"/>
</dbReference>
<dbReference type="PANTHER" id="PTHR30349">
    <property type="entry name" value="PHAGE INTEGRASE-RELATED"/>
    <property type="match status" value="1"/>
</dbReference>
<dbReference type="HOGENOM" id="CLU_027562_8_2_6"/>
<dbReference type="InterPro" id="IPR044068">
    <property type="entry name" value="CB"/>
</dbReference>
<proteinExistence type="predicted"/>
<dbReference type="GO" id="GO:0006310">
    <property type="term" value="P:DNA recombination"/>
    <property type="evidence" value="ECO:0007669"/>
    <property type="project" value="UniProtKB-KW"/>
</dbReference>
<dbReference type="InterPro" id="IPR022000">
    <property type="entry name" value="Min27-like_integrase_DNA_bind"/>
</dbReference>
<dbReference type="InterPro" id="IPR002104">
    <property type="entry name" value="Integrase_catalytic"/>
</dbReference>
<dbReference type="Pfam" id="PF00589">
    <property type="entry name" value="Phage_integrase"/>
    <property type="match status" value="1"/>
</dbReference>
<keyword evidence="3" id="KW-0233">DNA recombination</keyword>
<keyword evidence="9" id="KW-1185">Reference proteome</keyword>
<feature type="domain" description="Tyr recombinase" evidence="6">
    <location>
        <begin position="201"/>
        <end position="388"/>
    </location>
</feature>
<feature type="domain" description="Core-binding (CB)" evidence="7">
    <location>
        <begin position="93"/>
        <end position="181"/>
    </location>
</feature>
<organism evidence="8 9">
    <name type="scientific">Ectothiorhodospira haloalkaliphila</name>
    <dbReference type="NCBI Taxonomy" id="421628"/>
    <lineage>
        <taxon>Bacteria</taxon>
        <taxon>Pseudomonadati</taxon>
        <taxon>Pseudomonadota</taxon>
        <taxon>Gammaproteobacteria</taxon>
        <taxon>Chromatiales</taxon>
        <taxon>Ectothiorhodospiraceae</taxon>
        <taxon>Ectothiorhodospira</taxon>
    </lineage>
</organism>
<dbReference type="RefSeq" id="WP_025281325.1">
    <property type="nucleotide sequence ID" value="NZ_CP007268.1"/>
</dbReference>
<dbReference type="PROSITE" id="PS51900">
    <property type="entry name" value="CB"/>
    <property type="match status" value="1"/>
</dbReference>
<dbReference type="Gene3D" id="1.10.150.130">
    <property type="match status" value="1"/>
</dbReference>
<keyword evidence="1" id="KW-0229">DNA integration</keyword>
<dbReference type="Pfam" id="PF12167">
    <property type="entry name" value="Arm-DNA-bind_2"/>
    <property type="match status" value="1"/>
</dbReference>